<dbReference type="AlphaFoldDB" id="A0A6I9QL49"/>
<dbReference type="Gene3D" id="3.80.10.10">
    <property type="entry name" value="Ribonuclease Inhibitor"/>
    <property type="match status" value="1"/>
</dbReference>
<feature type="domain" description="NB-ARC" evidence="7">
    <location>
        <begin position="178"/>
        <end position="345"/>
    </location>
</feature>
<dbReference type="InterPro" id="IPR032675">
    <property type="entry name" value="LRR_dom_sf"/>
</dbReference>
<dbReference type="Proteomes" id="UP000504607">
    <property type="component" value="Unplaced"/>
</dbReference>
<organism evidence="11 12">
    <name type="scientific">Elaeis guineensis var. tenera</name>
    <name type="common">Oil palm</name>
    <dbReference type="NCBI Taxonomy" id="51953"/>
    <lineage>
        <taxon>Eukaryota</taxon>
        <taxon>Viridiplantae</taxon>
        <taxon>Streptophyta</taxon>
        <taxon>Embryophyta</taxon>
        <taxon>Tracheophyta</taxon>
        <taxon>Spermatophyta</taxon>
        <taxon>Magnoliopsida</taxon>
        <taxon>Liliopsida</taxon>
        <taxon>Arecaceae</taxon>
        <taxon>Arecoideae</taxon>
        <taxon>Cocoseae</taxon>
        <taxon>Elaeidinae</taxon>
        <taxon>Elaeis</taxon>
    </lineage>
</organism>
<dbReference type="SUPFAM" id="SSF52058">
    <property type="entry name" value="L domain-like"/>
    <property type="match status" value="1"/>
</dbReference>
<dbReference type="Pfam" id="PF23559">
    <property type="entry name" value="WHD_DRP"/>
    <property type="match status" value="1"/>
</dbReference>
<dbReference type="FunFam" id="3.40.50.300:FF:001091">
    <property type="entry name" value="Probable disease resistance protein At1g61300"/>
    <property type="match status" value="1"/>
</dbReference>
<feature type="coiled-coil region" evidence="6">
    <location>
        <begin position="27"/>
        <end position="54"/>
    </location>
</feature>
<dbReference type="GO" id="GO:0009626">
    <property type="term" value="P:plant-type hypersensitive response"/>
    <property type="evidence" value="ECO:0007669"/>
    <property type="project" value="UniProtKB-ARBA"/>
</dbReference>
<dbReference type="Pfam" id="PF18052">
    <property type="entry name" value="Rx_N"/>
    <property type="match status" value="1"/>
</dbReference>
<dbReference type="InParanoid" id="A0A6I9QL49"/>
<dbReference type="InterPro" id="IPR002182">
    <property type="entry name" value="NB-ARC"/>
</dbReference>
<dbReference type="PANTHER" id="PTHR23155">
    <property type="entry name" value="DISEASE RESISTANCE PROTEIN RP"/>
    <property type="match status" value="1"/>
</dbReference>
<feature type="domain" description="Disease resistance protein winged helix" evidence="9">
    <location>
        <begin position="432"/>
        <end position="507"/>
    </location>
</feature>
<dbReference type="InterPro" id="IPR044974">
    <property type="entry name" value="Disease_R_plants"/>
</dbReference>
<evidence type="ECO:0000259" key="8">
    <source>
        <dbReference type="Pfam" id="PF18052"/>
    </source>
</evidence>
<dbReference type="InterPro" id="IPR038005">
    <property type="entry name" value="RX-like_CC"/>
</dbReference>
<evidence type="ECO:0000256" key="5">
    <source>
        <dbReference type="ARBA" id="ARBA00022821"/>
    </source>
</evidence>
<dbReference type="Gene3D" id="1.10.8.430">
    <property type="entry name" value="Helical domain of apoptotic protease-activating factors"/>
    <property type="match status" value="1"/>
</dbReference>
<feature type="domain" description="Disease resistance R13L4/SHOC-2-like LRR" evidence="10">
    <location>
        <begin position="557"/>
        <end position="872"/>
    </location>
</feature>
<protein>
    <submittedName>
        <fullName evidence="12">Disease resistance protein RGA3</fullName>
    </submittedName>
</protein>
<accession>A0A6I9QL49</accession>
<dbReference type="PANTHER" id="PTHR23155:SF872">
    <property type="entry name" value="OS02G0456800 PROTEIN"/>
    <property type="match status" value="1"/>
</dbReference>
<evidence type="ECO:0000313" key="11">
    <source>
        <dbReference type="Proteomes" id="UP000504607"/>
    </source>
</evidence>
<gene>
    <name evidence="12" type="primary">LOC105037295</name>
</gene>
<feature type="domain" description="Disease resistance N-terminal" evidence="8">
    <location>
        <begin position="8"/>
        <end position="86"/>
    </location>
</feature>
<proteinExistence type="inferred from homology"/>
<dbReference type="CDD" id="cd14798">
    <property type="entry name" value="RX-CC_like"/>
    <property type="match status" value="1"/>
</dbReference>
<sequence length="984" mass="112381">MAMILKAFVGKLLDKLSEFIWGEISIMRDVQDELKQFQRRIERLSGYLESAEQKRHEDRTINNWVVELKDVMYDAEDIIERCMIEGRILLENHPSTLAVRDTSSSFYSPGFLKFKHEIGKKIKELNDRLKEINNDRSKLPALKYTRQSAQEGRVNTRQTFPSVIKSDIVGPKIEEATQCLVELLIKDDNKKYRVLGIVGMGGIGKTTLASNIYNNKIIKENFPIRVWVCISQDFSETKLLKEIIRGGGGNYGKAETKAELVTCLSFVLSKRFFIVLDDVWEKDVWEDLLRYAVENATSTGKIVITTRDRNVAGSIVAERAEIHHVDKMDHRSGWKLLCKIVFGDNDDDEEEISSLQEIGVKIVKKCGGLPLAIKTIGGVLRSKERSTMEWNKILRSDAWSMSQLQEQLPRALFLSYEYLPSDLKQCFLYCSLFPEDFTMDRDELIRYWVAEGFVRRTQGDTIMEDLAEDFCRELIGRNLLQPCDFLGDLSDVAGNYCKMHDLLRSLAHSLISDESIFLGDEQSPKTNPLSKIRRLSMVNKGERLEVPDVLKEQKCLRTLLVWRSSEIKMVENELLKTLGFLRVMDLSNTSLESLPDSVADLLHLRYLNVSETEIKELPESIGCLVNLQILNLAFCEFLHTLPKAITKLCNLRCLRLERTPFTHVPKGIGKLKDLNHLQGFVIGHDDRRDDEGCDLKELQSLSQLRFLEIQSLERAQPSGALVLVNNHSLRTLILNGKKASICTREAIAIQRNDEEEAITIQRNDKIYNELSPQSTHLQELQIYDFFGTGFPSWMMSPSLDVSFPNLTTIVLSHCKSCPQLPPLGLLPHLKSLEIRGADAIKTIGPEFLAPRASSAATTFPKLEELRLSDMHNWEEWSFGMVEGVGEERRGAPKLLPCLMKLKLDYCPKLRALPPLGMLPELKYLYINAAYAIKTIGPEFLRPRASSGATSFPKLEQLQFRWMYNWEEWSFGMVEGLVKKEEEPT</sequence>
<dbReference type="RefSeq" id="XP_010911279.2">
    <property type="nucleotide sequence ID" value="XM_010912977.2"/>
</dbReference>
<evidence type="ECO:0000256" key="3">
    <source>
        <dbReference type="ARBA" id="ARBA00022737"/>
    </source>
</evidence>
<keyword evidence="3" id="KW-0677">Repeat</keyword>
<evidence type="ECO:0000313" key="12">
    <source>
        <dbReference type="RefSeq" id="XP_010911279.2"/>
    </source>
</evidence>
<dbReference type="FunFam" id="1.10.10.10:FF:000322">
    <property type="entry name" value="Probable disease resistance protein At1g63360"/>
    <property type="match status" value="1"/>
</dbReference>
<dbReference type="InterPro" id="IPR036388">
    <property type="entry name" value="WH-like_DNA-bd_sf"/>
</dbReference>
<dbReference type="OrthoDB" id="2973320at2759"/>
<dbReference type="InterPro" id="IPR003591">
    <property type="entry name" value="Leu-rich_rpt_typical-subtyp"/>
</dbReference>
<name>A0A6I9QL49_ELAGV</name>
<dbReference type="Gene3D" id="3.40.50.300">
    <property type="entry name" value="P-loop containing nucleotide triphosphate hydrolases"/>
    <property type="match status" value="1"/>
</dbReference>
<dbReference type="InterPro" id="IPR027417">
    <property type="entry name" value="P-loop_NTPase"/>
</dbReference>
<dbReference type="SMART" id="SM00369">
    <property type="entry name" value="LRR_TYP"/>
    <property type="match status" value="3"/>
</dbReference>
<keyword evidence="11" id="KW-1185">Reference proteome</keyword>
<evidence type="ECO:0000256" key="6">
    <source>
        <dbReference type="SAM" id="Coils"/>
    </source>
</evidence>
<evidence type="ECO:0000256" key="2">
    <source>
        <dbReference type="ARBA" id="ARBA00022614"/>
    </source>
</evidence>
<evidence type="ECO:0000256" key="1">
    <source>
        <dbReference type="ARBA" id="ARBA00008894"/>
    </source>
</evidence>
<feature type="non-terminal residue" evidence="12">
    <location>
        <position position="984"/>
    </location>
</feature>
<evidence type="ECO:0000259" key="10">
    <source>
        <dbReference type="Pfam" id="PF23598"/>
    </source>
</evidence>
<keyword evidence="6" id="KW-0175">Coiled coil</keyword>
<dbReference type="Pfam" id="PF00931">
    <property type="entry name" value="NB-ARC"/>
    <property type="match status" value="1"/>
</dbReference>
<keyword evidence="2" id="KW-0433">Leucine-rich repeat</keyword>
<dbReference type="InterPro" id="IPR041118">
    <property type="entry name" value="Rx_N"/>
</dbReference>
<dbReference type="PRINTS" id="PR00364">
    <property type="entry name" value="DISEASERSIST"/>
</dbReference>
<keyword evidence="4" id="KW-0547">Nucleotide-binding</keyword>
<dbReference type="InterPro" id="IPR055414">
    <property type="entry name" value="LRR_R13L4/SHOC2-like"/>
</dbReference>
<dbReference type="InterPro" id="IPR042197">
    <property type="entry name" value="Apaf_helical"/>
</dbReference>
<dbReference type="Gene3D" id="1.20.5.4130">
    <property type="match status" value="1"/>
</dbReference>
<reference evidence="12" key="1">
    <citation type="submission" date="2025-08" db="UniProtKB">
        <authorList>
            <consortium name="RefSeq"/>
        </authorList>
    </citation>
    <scope>IDENTIFICATION</scope>
</reference>
<evidence type="ECO:0000256" key="4">
    <source>
        <dbReference type="ARBA" id="ARBA00022741"/>
    </source>
</evidence>
<evidence type="ECO:0000259" key="9">
    <source>
        <dbReference type="Pfam" id="PF23559"/>
    </source>
</evidence>
<dbReference type="InterPro" id="IPR058922">
    <property type="entry name" value="WHD_DRP"/>
</dbReference>
<dbReference type="Pfam" id="PF23598">
    <property type="entry name" value="LRR_14"/>
    <property type="match status" value="1"/>
</dbReference>
<dbReference type="GO" id="GO:0043531">
    <property type="term" value="F:ADP binding"/>
    <property type="evidence" value="ECO:0007669"/>
    <property type="project" value="InterPro"/>
</dbReference>
<keyword evidence="5" id="KW-0611">Plant defense</keyword>
<dbReference type="SUPFAM" id="SSF52540">
    <property type="entry name" value="P-loop containing nucleoside triphosphate hydrolases"/>
    <property type="match status" value="1"/>
</dbReference>
<dbReference type="GO" id="GO:0002758">
    <property type="term" value="P:innate immune response-activating signaling pathway"/>
    <property type="evidence" value="ECO:0007669"/>
    <property type="project" value="UniProtKB-ARBA"/>
</dbReference>
<dbReference type="Gene3D" id="1.10.10.10">
    <property type="entry name" value="Winged helix-like DNA-binding domain superfamily/Winged helix DNA-binding domain"/>
    <property type="match status" value="1"/>
</dbReference>
<evidence type="ECO:0000259" key="7">
    <source>
        <dbReference type="Pfam" id="PF00931"/>
    </source>
</evidence>
<dbReference type="GO" id="GO:0042742">
    <property type="term" value="P:defense response to bacterium"/>
    <property type="evidence" value="ECO:0007669"/>
    <property type="project" value="UniProtKB-ARBA"/>
</dbReference>
<comment type="similarity">
    <text evidence="1">Belongs to the disease resistance NB-LRR family.</text>
</comment>